<dbReference type="RefSeq" id="WP_280601951.1">
    <property type="nucleotide sequence ID" value="NZ_JARXRN010000025.1"/>
</dbReference>
<dbReference type="SUPFAM" id="SSF52218">
    <property type="entry name" value="Flavoproteins"/>
    <property type="match status" value="1"/>
</dbReference>
<accession>A0ABT6JLQ4</accession>
<dbReference type="PANTHER" id="PTHR30543">
    <property type="entry name" value="CHROMATE REDUCTASE"/>
    <property type="match status" value="1"/>
</dbReference>
<dbReference type="Proteomes" id="UP001156831">
    <property type="component" value="Unassembled WGS sequence"/>
</dbReference>
<protein>
    <submittedName>
        <fullName evidence="4">NAD(P)H-dependent oxidoreductase</fullName>
        <ecNumber evidence="4">1.-.-.-</ecNumber>
    </submittedName>
</protein>
<reference evidence="4 5" key="1">
    <citation type="submission" date="2023-04" db="EMBL/GenBank/DDBJ databases">
        <title>Luteimonas sp. M1R5S18.</title>
        <authorList>
            <person name="Sun J.-Q."/>
        </authorList>
    </citation>
    <scope>NUCLEOTIDE SEQUENCE [LARGE SCALE GENOMIC DNA]</scope>
    <source>
        <strain evidence="4 5">M1R5S18</strain>
    </source>
</reference>
<dbReference type="EMBL" id="JARXRN010000025">
    <property type="protein sequence ID" value="MDH5831016.1"/>
    <property type="molecule type" value="Genomic_DNA"/>
</dbReference>
<organism evidence="4 5">
    <name type="scientific">Luteimonas rhizosphaericola</name>
    <dbReference type="NCBI Taxonomy" id="3042024"/>
    <lineage>
        <taxon>Bacteria</taxon>
        <taxon>Pseudomonadati</taxon>
        <taxon>Pseudomonadota</taxon>
        <taxon>Gammaproteobacteria</taxon>
        <taxon>Lysobacterales</taxon>
        <taxon>Lysobacteraceae</taxon>
        <taxon>Luteimonas</taxon>
    </lineage>
</organism>
<dbReference type="EC" id="1.-.-.-" evidence="4"/>
<dbReference type="Pfam" id="PF03358">
    <property type="entry name" value="FMN_red"/>
    <property type="match status" value="1"/>
</dbReference>
<evidence type="ECO:0000256" key="2">
    <source>
        <dbReference type="ARBA" id="ARBA00022643"/>
    </source>
</evidence>
<dbReference type="GO" id="GO:0016491">
    <property type="term" value="F:oxidoreductase activity"/>
    <property type="evidence" value="ECO:0007669"/>
    <property type="project" value="UniProtKB-KW"/>
</dbReference>
<dbReference type="PANTHER" id="PTHR30543:SF21">
    <property type="entry name" value="NAD(P)H-DEPENDENT FMN REDUCTASE LOT6"/>
    <property type="match status" value="1"/>
</dbReference>
<dbReference type="Gene3D" id="3.40.50.360">
    <property type="match status" value="1"/>
</dbReference>
<dbReference type="InterPro" id="IPR050712">
    <property type="entry name" value="NAD(P)H-dep_reductase"/>
</dbReference>
<gene>
    <name evidence="4" type="ORF">QFW80_10865</name>
</gene>
<evidence type="ECO:0000313" key="5">
    <source>
        <dbReference type="Proteomes" id="UP001156831"/>
    </source>
</evidence>
<keyword evidence="2" id="KW-0285">Flavoprotein</keyword>
<name>A0ABT6JLQ4_9GAMM</name>
<dbReference type="InterPro" id="IPR029039">
    <property type="entry name" value="Flavoprotein-like_sf"/>
</dbReference>
<evidence type="ECO:0000259" key="3">
    <source>
        <dbReference type="Pfam" id="PF03358"/>
    </source>
</evidence>
<proteinExistence type="predicted"/>
<sequence>MVRLLGISGSLRAASLNTALLHAAAARVPAGTTLEAATLHGIPLYDGDLEAASGLPPAVQALKDRVRAADGVLLVTPEYNNGIPGVFKNAIDWLSRPGADIPAVFGDRSFAVIGASPGGFGTQLAQDAWWPVLRTLRARVWFGGRLMVSRAGGVFDAEGALVDAKVDAQLRDFMAGFAAFAAR</sequence>
<comment type="cofactor">
    <cofactor evidence="1">
        <name>FMN</name>
        <dbReference type="ChEBI" id="CHEBI:58210"/>
    </cofactor>
</comment>
<evidence type="ECO:0000313" key="4">
    <source>
        <dbReference type="EMBL" id="MDH5831016.1"/>
    </source>
</evidence>
<dbReference type="InterPro" id="IPR005025">
    <property type="entry name" value="FMN_Rdtase-like_dom"/>
</dbReference>
<comment type="caution">
    <text evidence="4">The sequence shown here is derived from an EMBL/GenBank/DDBJ whole genome shotgun (WGS) entry which is preliminary data.</text>
</comment>
<keyword evidence="5" id="KW-1185">Reference proteome</keyword>
<keyword evidence="4" id="KW-0560">Oxidoreductase</keyword>
<keyword evidence="2" id="KW-0288">FMN</keyword>
<evidence type="ECO:0000256" key="1">
    <source>
        <dbReference type="ARBA" id="ARBA00001917"/>
    </source>
</evidence>
<feature type="domain" description="NADPH-dependent FMN reductase-like" evidence="3">
    <location>
        <begin position="3"/>
        <end position="151"/>
    </location>
</feature>